<sequence length="158" mass="16917">MSEPASIREGVARRSGPARPVMSREEVEAFLEREFPEIYLDGRIWHVEAVGELSARMRLDFHPRHVRPGGTLSGPSMMTLADLALYVAVLANVGPVALAVTTSLSFNFLRKPPQAALIADTRLLKLGRRLAVGEVTITSAAGGGEPVCHATGTYALPG</sequence>
<reference evidence="3 4" key="1">
    <citation type="journal article" date="2014" name="Int. J. Syst. Evol. Microbiol.">
        <title>Complete genome sequence of Corynebacterium casei LMG S-19264T (=DSM 44701T), isolated from a smear-ripened cheese.</title>
        <authorList>
            <consortium name="US DOE Joint Genome Institute (JGI-PGF)"/>
            <person name="Walter F."/>
            <person name="Albersmeier A."/>
            <person name="Kalinowski J."/>
            <person name="Ruckert C."/>
        </authorList>
    </citation>
    <scope>NUCLEOTIDE SEQUENCE [LARGE SCALE GENOMIC DNA]</scope>
    <source>
        <strain evidence="3 4">CGMCC 1.9161</strain>
    </source>
</reference>
<protein>
    <submittedName>
        <fullName evidence="3">Thioesterase</fullName>
    </submittedName>
</protein>
<accession>A0A917Q4C1</accession>
<evidence type="ECO:0000256" key="1">
    <source>
        <dbReference type="ARBA" id="ARBA00022801"/>
    </source>
</evidence>
<evidence type="ECO:0000313" key="3">
    <source>
        <dbReference type="EMBL" id="GGK19797.1"/>
    </source>
</evidence>
<organism evidence="3 4">
    <name type="scientific">Salinarimonas ramus</name>
    <dbReference type="NCBI Taxonomy" id="690164"/>
    <lineage>
        <taxon>Bacteria</taxon>
        <taxon>Pseudomonadati</taxon>
        <taxon>Pseudomonadota</taxon>
        <taxon>Alphaproteobacteria</taxon>
        <taxon>Hyphomicrobiales</taxon>
        <taxon>Salinarimonadaceae</taxon>
        <taxon>Salinarimonas</taxon>
    </lineage>
</organism>
<dbReference type="InterPro" id="IPR003736">
    <property type="entry name" value="PAAI_dom"/>
</dbReference>
<gene>
    <name evidence="3" type="ORF">GCM10011322_03120</name>
</gene>
<comment type="caution">
    <text evidence="3">The sequence shown here is derived from an EMBL/GenBank/DDBJ whole genome shotgun (WGS) entry which is preliminary data.</text>
</comment>
<keyword evidence="4" id="KW-1185">Reference proteome</keyword>
<keyword evidence="1" id="KW-0378">Hydrolase</keyword>
<dbReference type="InterPro" id="IPR029069">
    <property type="entry name" value="HotDog_dom_sf"/>
</dbReference>
<name>A0A917Q4C1_9HYPH</name>
<dbReference type="RefSeq" id="WP_188908778.1">
    <property type="nucleotide sequence ID" value="NZ_BMMF01000001.1"/>
</dbReference>
<dbReference type="Gene3D" id="3.10.129.10">
    <property type="entry name" value="Hotdog Thioesterase"/>
    <property type="match status" value="1"/>
</dbReference>
<dbReference type="CDD" id="cd03443">
    <property type="entry name" value="PaaI_thioesterase"/>
    <property type="match status" value="1"/>
</dbReference>
<proteinExistence type="predicted"/>
<dbReference type="NCBIfam" id="TIGR00369">
    <property type="entry name" value="unchar_dom_1"/>
    <property type="match status" value="1"/>
</dbReference>
<feature type="domain" description="Thioesterase" evidence="2">
    <location>
        <begin position="69"/>
        <end position="141"/>
    </location>
</feature>
<dbReference type="Proteomes" id="UP000600449">
    <property type="component" value="Unassembled WGS sequence"/>
</dbReference>
<dbReference type="EMBL" id="BMMF01000001">
    <property type="protein sequence ID" value="GGK19797.1"/>
    <property type="molecule type" value="Genomic_DNA"/>
</dbReference>
<dbReference type="Pfam" id="PF03061">
    <property type="entry name" value="4HBT"/>
    <property type="match status" value="1"/>
</dbReference>
<dbReference type="InterPro" id="IPR006683">
    <property type="entry name" value="Thioestr_dom"/>
</dbReference>
<evidence type="ECO:0000313" key="4">
    <source>
        <dbReference type="Proteomes" id="UP000600449"/>
    </source>
</evidence>
<dbReference type="AlphaFoldDB" id="A0A917Q4C1"/>
<dbReference type="SUPFAM" id="SSF54637">
    <property type="entry name" value="Thioesterase/thiol ester dehydrase-isomerase"/>
    <property type="match status" value="1"/>
</dbReference>
<evidence type="ECO:0000259" key="2">
    <source>
        <dbReference type="Pfam" id="PF03061"/>
    </source>
</evidence>
<dbReference type="GO" id="GO:0016289">
    <property type="term" value="F:acyl-CoA hydrolase activity"/>
    <property type="evidence" value="ECO:0007669"/>
    <property type="project" value="UniProtKB-ARBA"/>
</dbReference>